<comment type="caution">
    <text evidence="2">The sequence shown here is derived from an EMBL/GenBank/DDBJ whole genome shotgun (WGS) entry which is preliminary data.</text>
</comment>
<keyword evidence="3" id="KW-1185">Reference proteome</keyword>
<gene>
    <name evidence="2" type="ORF">Q3982_00265</name>
</gene>
<reference evidence="2" key="1">
    <citation type="submission" date="2023-07" db="EMBL/GenBank/DDBJ databases">
        <title>Between Cages and Wild: Unraveling the Impact of Captivity on Animal Microbiomes and Antimicrobial Resistance.</title>
        <authorList>
            <person name="Schmartz G.P."/>
            <person name="Rehner J."/>
            <person name="Schuff M.J."/>
            <person name="Becker S.L."/>
            <person name="Kravczyk M."/>
            <person name="Gurevich A."/>
            <person name="Francke R."/>
            <person name="Mueller R."/>
            <person name="Keller V."/>
            <person name="Keller A."/>
        </authorList>
    </citation>
    <scope>NUCLEOTIDE SEQUENCE</scope>
    <source>
        <strain evidence="2">S12M_St_49</strain>
    </source>
</reference>
<proteinExistence type="predicted"/>
<dbReference type="EMBL" id="JAUMVS010000002">
    <property type="protein sequence ID" value="MDO4841098.1"/>
    <property type="molecule type" value="Genomic_DNA"/>
</dbReference>
<dbReference type="Pfam" id="PF04230">
    <property type="entry name" value="PS_pyruv_trans"/>
    <property type="match status" value="1"/>
</dbReference>
<name>A0AA43RFW9_9ACTN</name>
<evidence type="ECO:0000313" key="2">
    <source>
        <dbReference type="EMBL" id="MDO4841098.1"/>
    </source>
</evidence>
<dbReference type="GO" id="GO:0016757">
    <property type="term" value="F:glycosyltransferase activity"/>
    <property type="evidence" value="ECO:0007669"/>
    <property type="project" value="UniProtKB-KW"/>
</dbReference>
<dbReference type="InterPro" id="IPR007345">
    <property type="entry name" value="Polysacch_pyruvyl_Trfase"/>
</dbReference>
<protein>
    <submittedName>
        <fullName evidence="2">Polysaccharide pyruvyl transferase family protein</fullName>
        <ecNumber evidence="2">2.4.-.-</ecNumber>
    </submittedName>
</protein>
<keyword evidence="2" id="KW-0328">Glycosyltransferase</keyword>
<evidence type="ECO:0000259" key="1">
    <source>
        <dbReference type="Pfam" id="PF04230"/>
    </source>
</evidence>
<dbReference type="AlphaFoldDB" id="A0AA43RFW9"/>
<dbReference type="Proteomes" id="UP001168575">
    <property type="component" value="Unassembled WGS sequence"/>
</dbReference>
<evidence type="ECO:0000313" key="3">
    <source>
        <dbReference type="Proteomes" id="UP001168575"/>
    </source>
</evidence>
<keyword evidence="2" id="KW-0808">Transferase</keyword>
<accession>A0AA43RFW9</accession>
<sequence>MRIGLITFHASYNFGSSLQAYAMQETVSKLGHECTVIDFLSRDQKGYGLLSPFHPKRNLRILRKPCAYLKRRSSFKAFSKSYFRLTEKQYSYKDETMLTVLQKDFDCFVCGSDQIWNLDCTKGVVEPFFLSFTGNKPRVAYAPSLAHTEFKQKNFDKEKVARLLADFDFLSMREEETLPLFQPLVDKPIDVVLDPTLLLDANDYEPIISKPPVNGDYIFIYLLRKCPDLLKSTIAIARETGKKVVYVSEKNLPIPNSENLFGVGPSEFLSLIANADNVMANSFHAAVFSVLFHKPFRIFATDKSSVRIMDLLLNLGIEERCVDCEDSSEIAEVDWADVDGRLIGLRKHSFDYLDRAFNQCRNGLYTTSRLSTDL</sequence>
<organism evidence="2 3">
    <name type="scientific">Phoenicibacter congonensis</name>
    <dbReference type="NCBI Taxonomy" id="1944646"/>
    <lineage>
        <taxon>Bacteria</taxon>
        <taxon>Bacillati</taxon>
        <taxon>Actinomycetota</taxon>
        <taxon>Coriobacteriia</taxon>
        <taxon>Eggerthellales</taxon>
        <taxon>Eggerthellaceae</taxon>
        <taxon>Phoenicibacter</taxon>
    </lineage>
</organism>
<feature type="domain" description="Polysaccharide pyruvyl transferase" evidence="1">
    <location>
        <begin position="13"/>
        <end position="302"/>
    </location>
</feature>
<dbReference type="EC" id="2.4.-.-" evidence="2"/>